<proteinExistence type="predicted"/>
<dbReference type="Proteomes" id="UP000275078">
    <property type="component" value="Unassembled WGS sequence"/>
</dbReference>
<sequence length="382" mass="44519">MATFLTLPLELHHSIADFLLPPFPPAKPTTLDLQSKDESPEQRTLRLRQFYRHYHDYIPEDSLRGIMDLIIALGPQTIEDEANSAPMHQRLRDLYTTRVCIVLKKTVTTQSILLRRQWDRFQRYAYSYLIDESFLEIHTAFDTIPSLGYKYGRSHLELDFWTAFLKIWDDNKYVVTPVQYERCCLEWLCAFGRVEGASLKRSRASTEKSIFKFYEMECDEDDRNNPPEGWSSGGGTWKTGWEEPMRYSVVEKHLAYFVFCQRDATKHQEIRVHFFHSEGMDPRSNVYARPGLIAALLLRDGCTASGIEMSSALDSSRTSQFDKAYERFASDYFYEEDQELHGSIKELIFKLILLVPLTSTLFEHATNKLVDKRRLDDGIPLC</sequence>
<accession>A0A3N4IHN4</accession>
<dbReference type="EMBL" id="ML119660">
    <property type="protein sequence ID" value="RPA84198.1"/>
    <property type="molecule type" value="Genomic_DNA"/>
</dbReference>
<evidence type="ECO:0000313" key="2">
    <source>
        <dbReference type="Proteomes" id="UP000275078"/>
    </source>
</evidence>
<reference evidence="1 2" key="1">
    <citation type="journal article" date="2018" name="Nat. Ecol. Evol.">
        <title>Pezizomycetes genomes reveal the molecular basis of ectomycorrhizal truffle lifestyle.</title>
        <authorList>
            <person name="Murat C."/>
            <person name="Payen T."/>
            <person name="Noel B."/>
            <person name="Kuo A."/>
            <person name="Morin E."/>
            <person name="Chen J."/>
            <person name="Kohler A."/>
            <person name="Krizsan K."/>
            <person name="Balestrini R."/>
            <person name="Da Silva C."/>
            <person name="Montanini B."/>
            <person name="Hainaut M."/>
            <person name="Levati E."/>
            <person name="Barry K.W."/>
            <person name="Belfiori B."/>
            <person name="Cichocki N."/>
            <person name="Clum A."/>
            <person name="Dockter R.B."/>
            <person name="Fauchery L."/>
            <person name="Guy J."/>
            <person name="Iotti M."/>
            <person name="Le Tacon F."/>
            <person name="Lindquist E.A."/>
            <person name="Lipzen A."/>
            <person name="Malagnac F."/>
            <person name="Mello A."/>
            <person name="Molinier V."/>
            <person name="Miyauchi S."/>
            <person name="Poulain J."/>
            <person name="Riccioni C."/>
            <person name="Rubini A."/>
            <person name="Sitrit Y."/>
            <person name="Splivallo R."/>
            <person name="Traeger S."/>
            <person name="Wang M."/>
            <person name="Zifcakova L."/>
            <person name="Wipf D."/>
            <person name="Zambonelli A."/>
            <person name="Paolocci F."/>
            <person name="Nowrousian M."/>
            <person name="Ottonello S."/>
            <person name="Baldrian P."/>
            <person name="Spatafora J.W."/>
            <person name="Henrissat B."/>
            <person name="Nagy L.G."/>
            <person name="Aury J.M."/>
            <person name="Wincker P."/>
            <person name="Grigoriev I.V."/>
            <person name="Bonfante P."/>
            <person name="Martin F.M."/>
        </authorList>
    </citation>
    <scope>NUCLEOTIDE SEQUENCE [LARGE SCALE GENOMIC DNA]</scope>
    <source>
        <strain evidence="1 2">RN42</strain>
    </source>
</reference>
<gene>
    <name evidence="1" type="ORF">BJ508DRAFT_323840</name>
</gene>
<name>A0A3N4IHN4_ASCIM</name>
<dbReference type="AlphaFoldDB" id="A0A3N4IHN4"/>
<organism evidence="1 2">
    <name type="scientific">Ascobolus immersus RN42</name>
    <dbReference type="NCBI Taxonomy" id="1160509"/>
    <lineage>
        <taxon>Eukaryota</taxon>
        <taxon>Fungi</taxon>
        <taxon>Dikarya</taxon>
        <taxon>Ascomycota</taxon>
        <taxon>Pezizomycotina</taxon>
        <taxon>Pezizomycetes</taxon>
        <taxon>Pezizales</taxon>
        <taxon>Ascobolaceae</taxon>
        <taxon>Ascobolus</taxon>
    </lineage>
</organism>
<evidence type="ECO:0000313" key="1">
    <source>
        <dbReference type="EMBL" id="RPA84198.1"/>
    </source>
</evidence>
<keyword evidence="2" id="KW-1185">Reference proteome</keyword>
<protein>
    <submittedName>
        <fullName evidence="1">Uncharacterized protein</fullName>
    </submittedName>
</protein>